<gene>
    <name evidence="2" type="ORF">FNJ87_09305</name>
</gene>
<proteinExistence type="predicted"/>
<accession>A0ABS0A550</accession>
<feature type="signal peptide" evidence="1">
    <location>
        <begin position="1"/>
        <end position="21"/>
    </location>
</feature>
<organism evidence="2 3">
    <name type="scientific">Nonlabens mediterrranea</name>
    <dbReference type="NCBI Taxonomy" id="1419947"/>
    <lineage>
        <taxon>Bacteria</taxon>
        <taxon>Pseudomonadati</taxon>
        <taxon>Bacteroidota</taxon>
        <taxon>Flavobacteriia</taxon>
        <taxon>Flavobacteriales</taxon>
        <taxon>Flavobacteriaceae</taxon>
        <taxon>Nonlabens</taxon>
    </lineage>
</organism>
<dbReference type="EMBL" id="JADKYU010000479">
    <property type="protein sequence ID" value="MBF4984513.1"/>
    <property type="molecule type" value="Genomic_DNA"/>
</dbReference>
<name>A0ABS0A550_9FLAO</name>
<keyword evidence="1" id="KW-0732">Signal</keyword>
<evidence type="ECO:0000313" key="3">
    <source>
        <dbReference type="Proteomes" id="UP001194729"/>
    </source>
</evidence>
<reference evidence="2 3" key="1">
    <citation type="submission" date="2020-11" db="EMBL/GenBank/DDBJ databases">
        <title>P. mediterranea TC4 genome.</title>
        <authorList>
            <person name="Molmeret M."/>
        </authorList>
    </citation>
    <scope>NUCLEOTIDE SEQUENCE [LARGE SCALE GENOMIC DNA]</scope>
    <source>
        <strain evidence="2 3">TC4</strain>
    </source>
</reference>
<comment type="caution">
    <text evidence="2">The sequence shown here is derived from an EMBL/GenBank/DDBJ whole genome shotgun (WGS) entry which is preliminary data.</text>
</comment>
<sequence length="127" mass="14175">MKTMKNLVIIALMLTALTSYAANSTSTVPVKKVTTVQFNNVKKGHFLTIKDALEVTLYKETIMSNGNYTQQFDLTTLANGNYSIELDQDNKIISQQFNVTNGVVSFSTENVFYKPVAVQKNEQILIS</sequence>
<evidence type="ECO:0000256" key="1">
    <source>
        <dbReference type="SAM" id="SignalP"/>
    </source>
</evidence>
<feature type="chain" id="PRO_5045873351" evidence="1">
    <location>
        <begin position="22"/>
        <end position="127"/>
    </location>
</feature>
<feature type="non-terminal residue" evidence="2">
    <location>
        <position position="127"/>
    </location>
</feature>
<keyword evidence="3" id="KW-1185">Reference proteome</keyword>
<dbReference type="Proteomes" id="UP001194729">
    <property type="component" value="Unassembled WGS sequence"/>
</dbReference>
<evidence type="ECO:0000313" key="2">
    <source>
        <dbReference type="EMBL" id="MBF4984513.1"/>
    </source>
</evidence>
<dbReference type="Gene3D" id="2.60.40.3080">
    <property type="match status" value="1"/>
</dbReference>
<protein>
    <submittedName>
        <fullName evidence="2">Uncharacterized protein</fullName>
    </submittedName>
</protein>